<proteinExistence type="predicted"/>
<dbReference type="GeneID" id="43593502"/>
<dbReference type="OrthoDB" id="3439209at2759"/>
<dbReference type="STRING" id="2656787.A0A370TYS4"/>
<sequence length="539" mass="59708">MFITARPRFVSNTFETFVPHQKAEPMHQRLVEMSNNEVNAWNTFRPVATPANDNWDQQIDGFGNENFPGHNLNGHYFQDTSSVIRSEVVSLTKGTAYTASCRNEAVSHKRPSVSQQRHQELDPGMNCFEKCSGVVGESYFQWGIGNGRDNFATLPNAQGLDGPSPKTSDGEYTRYITAPSLAHQRASYPDDTTSLNSWDGMGYGYSSYAPNGSIDTQPPVSFNMSTNSGSSAKCAWWPETSHSSGDQYQNIYGLQPNHNGLPDVRSYSDVWHAGTNSSDKWMSQGISPSTISPKLLTLGVSSAALSSAGSSQGTMTDSSAASTAENESESSDSEILDVNQRPTAIRPVRQKLPNTRPDSHKATSTLPNDGLTSAKANKKHPPKGQSGKQKLSLAKRIEPISSSSVVSQTWTESPQSAMMAQATHHREAKDDFLVRSKLAGMSYKEIRRLGKFTEAESTLRGRFRTLTKHKTARVRKPEWNENDIRLLRKAVRKFAQDSDPLRRKIPWKLVAEYIANNGGSYHFGNATCRKRWDELQDQS</sequence>
<reference evidence="3 4" key="1">
    <citation type="journal article" date="2018" name="IMA Fungus">
        <title>IMA Genome-F 9: Draft genome sequence of Annulohypoxylon stygium, Aspergillus mulundensis, Berkeleyomyces basicola (syn. Thielaviopsis basicola), Ceratocystis smalleyi, two Cercospora beticola strains, Coleophoma cylindrospora, Fusarium fracticaudum, Phialophora cf. hyalina, and Morchella septimelata.</title>
        <authorList>
            <person name="Wingfield B.D."/>
            <person name="Bills G.F."/>
            <person name="Dong Y."/>
            <person name="Huang W."/>
            <person name="Nel W.J."/>
            <person name="Swalarsk-Parry B.S."/>
            <person name="Vaghefi N."/>
            <person name="Wilken P.M."/>
            <person name="An Z."/>
            <person name="de Beer Z.W."/>
            <person name="De Vos L."/>
            <person name="Chen L."/>
            <person name="Duong T.A."/>
            <person name="Gao Y."/>
            <person name="Hammerbacher A."/>
            <person name="Kikkert J.R."/>
            <person name="Li Y."/>
            <person name="Li H."/>
            <person name="Li K."/>
            <person name="Li Q."/>
            <person name="Liu X."/>
            <person name="Ma X."/>
            <person name="Naidoo K."/>
            <person name="Pethybridge S.J."/>
            <person name="Sun J."/>
            <person name="Steenkamp E.T."/>
            <person name="van der Nest M.A."/>
            <person name="van Wyk S."/>
            <person name="Wingfield M.J."/>
            <person name="Xiong C."/>
            <person name="Yue Q."/>
            <person name="Zhang X."/>
        </authorList>
    </citation>
    <scope>NUCLEOTIDE SEQUENCE [LARGE SCALE GENOMIC DNA]</scope>
    <source>
        <strain evidence="3 4">BP 5553</strain>
    </source>
</reference>
<name>A0A370TYS4_9HELO</name>
<dbReference type="EMBL" id="NPIC01000001">
    <property type="protein sequence ID" value="RDL40674.1"/>
    <property type="molecule type" value="Genomic_DNA"/>
</dbReference>
<protein>
    <recommendedName>
        <fullName evidence="2">Myb-like domain-containing protein</fullName>
    </recommendedName>
</protein>
<evidence type="ECO:0000259" key="2">
    <source>
        <dbReference type="PROSITE" id="PS50090"/>
    </source>
</evidence>
<feature type="domain" description="Myb-like" evidence="2">
    <location>
        <begin position="471"/>
        <end position="536"/>
    </location>
</feature>
<evidence type="ECO:0000313" key="3">
    <source>
        <dbReference type="EMBL" id="RDL40674.1"/>
    </source>
</evidence>
<dbReference type="Proteomes" id="UP000254866">
    <property type="component" value="Unassembled WGS sequence"/>
</dbReference>
<feature type="compositionally biased region" description="Polar residues" evidence="1">
    <location>
        <begin position="362"/>
        <end position="375"/>
    </location>
</feature>
<evidence type="ECO:0000256" key="1">
    <source>
        <dbReference type="SAM" id="MobiDB-lite"/>
    </source>
</evidence>
<dbReference type="PROSITE" id="PS50890">
    <property type="entry name" value="PUA"/>
    <property type="match status" value="1"/>
</dbReference>
<dbReference type="RefSeq" id="XP_031873330.1">
    <property type="nucleotide sequence ID" value="XM_032009276.1"/>
</dbReference>
<keyword evidence="4" id="KW-1185">Reference proteome</keyword>
<comment type="caution">
    <text evidence="3">The sequence shown here is derived from an EMBL/GenBank/DDBJ whole genome shotgun (WGS) entry which is preliminary data.</text>
</comment>
<accession>A0A370TYS4</accession>
<feature type="compositionally biased region" description="Low complexity" evidence="1">
    <location>
        <begin position="306"/>
        <end position="325"/>
    </location>
</feature>
<dbReference type="Gene3D" id="1.10.10.60">
    <property type="entry name" value="Homeodomain-like"/>
    <property type="match status" value="1"/>
</dbReference>
<dbReference type="PROSITE" id="PS50090">
    <property type="entry name" value="MYB_LIKE"/>
    <property type="match status" value="1"/>
</dbReference>
<organism evidence="3 4">
    <name type="scientific">Venustampulla echinocandica</name>
    <dbReference type="NCBI Taxonomy" id="2656787"/>
    <lineage>
        <taxon>Eukaryota</taxon>
        <taxon>Fungi</taxon>
        <taxon>Dikarya</taxon>
        <taxon>Ascomycota</taxon>
        <taxon>Pezizomycotina</taxon>
        <taxon>Leotiomycetes</taxon>
        <taxon>Helotiales</taxon>
        <taxon>Pleuroascaceae</taxon>
        <taxon>Venustampulla</taxon>
    </lineage>
</organism>
<dbReference type="AlphaFoldDB" id="A0A370TYS4"/>
<gene>
    <name evidence="3" type="ORF">BP5553_00653</name>
</gene>
<dbReference type="InterPro" id="IPR001005">
    <property type="entry name" value="SANT/Myb"/>
</dbReference>
<feature type="region of interest" description="Disordered" evidence="1">
    <location>
        <begin position="306"/>
        <end position="393"/>
    </location>
</feature>
<feature type="compositionally biased region" description="Acidic residues" evidence="1">
    <location>
        <begin position="326"/>
        <end position="335"/>
    </location>
</feature>
<evidence type="ECO:0000313" key="4">
    <source>
        <dbReference type="Proteomes" id="UP000254866"/>
    </source>
</evidence>